<evidence type="ECO:0000259" key="1">
    <source>
        <dbReference type="Pfam" id="PF09588"/>
    </source>
</evidence>
<proteinExistence type="predicted"/>
<dbReference type="EMBL" id="JADIKF010000040">
    <property type="protein sequence ID" value="MBM7131595.1"/>
    <property type="molecule type" value="Genomic_DNA"/>
</dbReference>
<feature type="domain" description="YqaJ viral recombinase" evidence="1">
    <location>
        <begin position="7"/>
        <end position="163"/>
    </location>
</feature>
<evidence type="ECO:0000313" key="3">
    <source>
        <dbReference type="Proteomes" id="UP001430193"/>
    </source>
</evidence>
<gene>
    <name evidence="2" type="ORF">ISS99_18895</name>
</gene>
<evidence type="ECO:0000313" key="2">
    <source>
        <dbReference type="EMBL" id="MBM7131595.1"/>
    </source>
</evidence>
<dbReference type="Pfam" id="PF09588">
    <property type="entry name" value="YqaJ"/>
    <property type="match status" value="1"/>
</dbReference>
<dbReference type="Proteomes" id="UP001430193">
    <property type="component" value="Unassembled WGS sequence"/>
</dbReference>
<dbReference type="PANTHER" id="PTHR46609">
    <property type="entry name" value="EXONUCLEASE, PHAGE-TYPE/RECB, C-TERMINAL DOMAIN-CONTAINING PROTEIN"/>
    <property type="match status" value="1"/>
</dbReference>
<dbReference type="InterPro" id="IPR011604">
    <property type="entry name" value="PDDEXK-like_dom_sf"/>
</dbReference>
<dbReference type="RefSeq" id="WP_204633154.1">
    <property type="nucleotide sequence ID" value="NZ_BSOC01000001.1"/>
</dbReference>
<protein>
    <submittedName>
        <fullName evidence="2">YqaJ viral recombinase family protein</fullName>
    </submittedName>
</protein>
<keyword evidence="3" id="KW-1185">Reference proteome</keyword>
<dbReference type="InterPro" id="IPR019080">
    <property type="entry name" value="YqaJ_viral_recombinase"/>
</dbReference>
<reference evidence="2" key="1">
    <citation type="submission" date="2020-10" db="EMBL/GenBank/DDBJ databases">
        <title>Phylogeny of dyella-like bacteria.</title>
        <authorList>
            <person name="Fu J."/>
        </authorList>
    </citation>
    <scope>NUCLEOTIDE SEQUENCE</scope>
    <source>
        <strain evidence="2">DHON07</strain>
    </source>
</reference>
<name>A0ABS2KKA3_9GAMM</name>
<dbReference type="PANTHER" id="PTHR46609:SF6">
    <property type="entry name" value="EXONUCLEASE, PHAGE-TYPE_RECB, C-TERMINAL DOMAIN-CONTAINING PROTEIN-RELATED"/>
    <property type="match status" value="1"/>
</dbReference>
<accession>A0ABS2KKA3</accession>
<dbReference type="InterPro" id="IPR051703">
    <property type="entry name" value="NF-kappa-B_Signaling_Reg"/>
</dbReference>
<organism evidence="2 3">
    <name type="scientific">Dyella mobilis</name>
    <dbReference type="NCBI Taxonomy" id="1849582"/>
    <lineage>
        <taxon>Bacteria</taxon>
        <taxon>Pseudomonadati</taxon>
        <taxon>Pseudomonadota</taxon>
        <taxon>Gammaproteobacteria</taxon>
        <taxon>Lysobacterales</taxon>
        <taxon>Rhodanobacteraceae</taxon>
        <taxon>Dyella</taxon>
    </lineage>
</organism>
<dbReference type="Gene3D" id="3.90.320.10">
    <property type="match status" value="1"/>
</dbReference>
<comment type="caution">
    <text evidence="2">The sequence shown here is derived from an EMBL/GenBank/DDBJ whole genome shotgun (WGS) entry which is preliminary data.</text>
</comment>
<dbReference type="CDD" id="cd22343">
    <property type="entry name" value="PDDEXK_lambda_exonuclease-like"/>
    <property type="match status" value="1"/>
</dbReference>
<dbReference type="SUPFAM" id="SSF52980">
    <property type="entry name" value="Restriction endonuclease-like"/>
    <property type="match status" value="1"/>
</dbReference>
<sequence>MEQNTQEWRDARAGKITASRMCDVMAFTAGDGVYKSGPRKGQQKEARSLKARTDYIGDIVAEILTGEPREQIRAKTLDWGHDVEAAARAAYEAETGIIVVCTGFVTHPIIPYVGCSPDGLIADCGQTQIKCPQNPANHIETLRNGMPEEHIPQVQGELYVTGRDWSDFVSYDPRMPEHLRLYHQRIDRDEEYIAKLADACNSLWVEVMEALKFLNERAA</sequence>
<dbReference type="InterPro" id="IPR011335">
    <property type="entry name" value="Restrct_endonuc-II-like"/>
</dbReference>